<dbReference type="Gene3D" id="2.30.30.110">
    <property type="match status" value="1"/>
</dbReference>
<dbReference type="PIRSF" id="PIRSF033490">
    <property type="entry name" value="MazF"/>
    <property type="match status" value="1"/>
</dbReference>
<sequence length="113" mass="12314">MTVARRGEVWLVDFGVPVGREGGYVRPAVVVSSDMLNAGPGGVVVVVPTTTSRRDLPLHVEIEAGESGLDETSYAKCEDVKSVAVERMVRRFGVTSRETSHQIGRTLRYVLEL</sequence>
<keyword evidence="3" id="KW-0540">Nuclease</keyword>
<comment type="similarity">
    <text evidence="1 3">Belongs to the PemK/MazF family.</text>
</comment>
<keyword evidence="3" id="KW-0378">Hydrolase</keyword>
<evidence type="ECO:0000256" key="2">
    <source>
        <dbReference type="ARBA" id="ARBA00022649"/>
    </source>
</evidence>
<keyword evidence="3" id="KW-0255">Endonuclease</keyword>
<dbReference type="InterPro" id="IPR011067">
    <property type="entry name" value="Plasmid_toxin/cell-grow_inhib"/>
</dbReference>
<dbReference type="SUPFAM" id="SSF50118">
    <property type="entry name" value="Cell growth inhibitor/plasmid maintenance toxic component"/>
    <property type="match status" value="1"/>
</dbReference>
<dbReference type="Pfam" id="PF02452">
    <property type="entry name" value="PemK_toxin"/>
    <property type="match status" value="1"/>
</dbReference>
<dbReference type="GO" id="GO:0004521">
    <property type="term" value="F:RNA endonuclease activity"/>
    <property type="evidence" value="ECO:0007669"/>
    <property type="project" value="TreeGrafter"/>
</dbReference>
<name>A0A6J4NGV8_9ACTN</name>
<dbReference type="GO" id="GO:0006402">
    <property type="term" value="P:mRNA catabolic process"/>
    <property type="evidence" value="ECO:0007669"/>
    <property type="project" value="TreeGrafter"/>
</dbReference>
<evidence type="ECO:0000256" key="3">
    <source>
        <dbReference type="PIRNR" id="PIRNR033490"/>
    </source>
</evidence>
<dbReference type="PANTHER" id="PTHR33988">
    <property type="entry name" value="ENDORIBONUCLEASE MAZF-RELATED"/>
    <property type="match status" value="1"/>
</dbReference>
<protein>
    <recommendedName>
        <fullName evidence="3">mRNA interferase</fullName>
        <ecNumber evidence="3">3.1.-.-</ecNumber>
    </recommendedName>
</protein>
<dbReference type="EMBL" id="CADCUT010000006">
    <property type="protein sequence ID" value="CAA9384117.1"/>
    <property type="molecule type" value="Genomic_DNA"/>
</dbReference>
<dbReference type="GO" id="GO:0016787">
    <property type="term" value="F:hydrolase activity"/>
    <property type="evidence" value="ECO:0007669"/>
    <property type="project" value="UniProtKB-KW"/>
</dbReference>
<dbReference type="GO" id="GO:0003677">
    <property type="term" value="F:DNA binding"/>
    <property type="evidence" value="ECO:0007669"/>
    <property type="project" value="InterPro"/>
</dbReference>
<accession>A0A6J4NGV8</accession>
<reference evidence="4" key="1">
    <citation type="submission" date="2020-02" db="EMBL/GenBank/DDBJ databases">
        <authorList>
            <person name="Meier V. D."/>
        </authorList>
    </citation>
    <scope>NUCLEOTIDE SEQUENCE</scope>
    <source>
        <strain evidence="4">AVDCRST_MAG03</strain>
    </source>
</reference>
<proteinExistence type="inferred from homology"/>
<gene>
    <name evidence="4" type="ORF">AVDCRST_MAG03-142</name>
</gene>
<dbReference type="GO" id="GO:0016075">
    <property type="term" value="P:rRNA catabolic process"/>
    <property type="evidence" value="ECO:0007669"/>
    <property type="project" value="TreeGrafter"/>
</dbReference>
<keyword evidence="2" id="KW-1277">Toxin-antitoxin system</keyword>
<comment type="function">
    <text evidence="3">Toxic component of a type II toxin-antitoxin (TA) system.</text>
</comment>
<dbReference type="EC" id="3.1.-.-" evidence="3"/>
<evidence type="ECO:0000313" key="4">
    <source>
        <dbReference type="EMBL" id="CAA9384117.1"/>
    </source>
</evidence>
<dbReference type="InterPro" id="IPR003477">
    <property type="entry name" value="PemK-like"/>
</dbReference>
<organism evidence="4">
    <name type="scientific">uncultured Rubrobacteraceae bacterium</name>
    <dbReference type="NCBI Taxonomy" id="349277"/>
    <lineage>
        <taxon>Bacteria</taxon>
        <taxon>Bacillati</taxon>
        <taxon>Actinomycetota</taxon>
        <taxon>Rubrobacteria</taxon>
        <taxon>Rubrobacterales</taxon>
        <taxon>Rubrobacteraceae</taxon>
        <taxon>environmental samples</taxon>
    </lineage>
</organism>
<evidence type="ECO:0000256" key="1">
    <source>
        <dbReference type="ARBA" id="ARBA00007521"/>
    </source>
</evidence>
<dbReference type="PANTHER" id="PTHR33988:SF1">
    <property type="entry name" value="ENDORIBONUCLEASE MAZF7-RELATED"/>
    <property type="match status" value="1"/>
</dbReference>
<dbReference type="AlphaFoldDB" id="A0A6J4NGV8"/>